<dbReference type="NCBIfam" id="NF037982">
    <property type="entry name" value="Nramp_1"/>
    <property type="match status" value="1"/>
</dbReference>
<dbReference type="Pfam" id="PF01566">
    <property type="entry name" value="Nramp"/>
    <property type="match status" value="1"/>
</dbReference>
<feature type="transmembrane region" description="Helical" evidence="6">
    <location>
        <begin position="96"/>
        <end position="116"/>
    </location>
</feature>
<feature type="transmembrane region" description="Helical" evidence="6">
    <location>
        <begin position="128"/>
        <end position="150"/>
    </location>
</feature>
<dbReference type="EMBL" id="GGEC01047313">
    <property type="protein sequence ID" value="MBX27797.1"/>
    <property type="molecule type" value="Transcribed_RNA"/>
</dbReference>
<dbReference type="AlphaFoldDB" id="A0A2P2MC57"/>
<evidence type="ECO:0000256" key="6">
    <source>
        <dbReference type="SAM" id="Phobius"/>
    </source>
</evidence>
<sequence>MEVELVNGNHLPGVLHRLLPAFGPALLISITYVDPGKWAATVEGGARFGHDLVVLMLIFNVVAILCQYLSACISVVTGKDLAQICSDEYDKFTCMFLGVQATVSMIVLDLTMILGIAHGLNLLFGVDLSMGVFLTALDAVLSPFFSTLLVC</sequence>
<dbReference type="InterPro" id="IPR001046">
    <property type="entry name" value="NRAMP_fam"/>
</dbReference>
<comment type="subcellular location">
    <subcellularLocation>
        <location evidence="1">Membrane</location>
        <topology evidence="1">Multi-pass membrane protein</topology>
    </subcellularLocation>
</comment>
<dbReference type="GO" id="GO:0015086">
    <property type="term" value="F:cadmium ion transmembrane transporter activity"/>
    <property type="evidence" value="ECO:0007669"/>
    <property type="project" value="TreeGrafter"/>
</dbReference>
<evidence type="ECO:0000256" key="5">
    <source>
        <dbReference type="ARBA" id="ARBA00023136"/>
    </source>
</evidence>
<evidence type="ECO:0000313" key="7">
    <source>
        <dbReference type="EMBL" id="MBX27797.1"/>
    </source>
</evidence>
<name>A0A2P2MC57_RHIMU</name>
<keyword evidence="4 6" id="KW-1133">Transmembrane helix</keyword>
<dbReference type="GO" id="GO:0005384">
    <property type="term" value="F:manganese ion transmembrane transporter activity"/>
    <property type="evidence" value="ECO:0007669"/>
    <property type="project" value="TreeGrafter"/>
</dbReference>
<protein>
    <submittedName>
        <fullName evidence="7">Ethylene insensitive protein</fullName>
    </submittedName>
</protein>
<proteinExistence type="inferred from homology"/>
<reference evidence="7" key="1">
    <citation type="submission" date="2018-02" db="EMBL/GenBank/DDBJ databases">
        <title>Rhizophora mucronata_Transcriptome.</title>
        <authorList>
            <person name="Meera S.P."/>
            <person name="Sreeshan A."/>
            <person name="Augustine A."/>
        </authorList>
    </citation>
    <scope>NUCLEOTIDE SEQUENCE</scope>
    <source>
        <tissue evidence="7">Leaf</tissue>
    </source>
</reference>
<feature type="transmembrane region" description="Helical" evidence="6">
    <location>
        <begin position="14"/>
        <end position="33"/>
    </location>
</feature>
<dbReference type="GO" id="GO:0034755">
    <property type="term" value="P:iron ion transmembrane transport"/>
    <property type="evidence" value="ECO:0007669"/>
    <property type="project" value="TreeGrafter"/>
</dbReference>
<evidence type="ECO:0000256" key="1">
    <source>
        <dbReference type="ARBA" id="ARBA00004141"/>
    </source>
</evidence>
<evidence type="ECO:0000256" key="4">
    <source>
        <dbReference type="ARBA" id="ARBA00022989"/>
    </source>
</evidence>
<evidence type="ECO:0000256" key="3">
    <source>
        <dbReference type="ARBA" id="ARBA00022692"/>
    </source>
</evidence>
<keyword evidence="5 6" id="KW-0472">Membrane</keyword>
<evidence type="ECO:0000256" key="2">
    <source>
        <dbReference type="ARBA" id="ARBA00009965"/>
    </source>
</evidence>
<organism evidence="7">
    <name type="scientific">Rhizophora mucronata</name>
    <name type="common">Asiatic mangrove</name>
    <dbReference type="NCBI Taxonomy" id="61149"/>
    <lineage>
        <taxon>Eukaryota</taxon>
        <taxon>Viridiplantae</taxon>
        <taxon>Streptophyta</taxon>
        <taxon>Embryophyta</taxon>
        <taxon>Tracheophyta</taxon>
        <taxon>Spermatophyta</taxon>
        <taxon>Magnoliopsida</taxon>
        <taxon>eudicotyledons</taxon>
        <taxon>Gunneridae</taxon>
        <taxon>Pentapetalae</taxon>
        <taxon>rosids</taxon>
        <taxon>fabids</taxon>
        <taxon>Malpighiales</taxon>
        <taxon>Rhizophoraceae</taxon>
        <taxon>Rhizophora</taxon>
    </lineage>
</organism>
<comment type="similarity">
    <text evidence="2">Belongs to the NRAMP (TC 2.A.55) family.</text>
</comment>
<dbReference type="GO" id="GO:0005886">
    <property type="term" value="C:plasma membrane"/>
    <property type="evidence" value="ECO:0007669"/>
    <property type="project" value="TreeGrafter"/>
</dbReference>
<keyword evidence="3 6" id="KW-0812">Transmembrane</keyword>
<feature type="transmembrane region" description="Helical" evidence="6">
    <location>
        <begin position="53"/>
        <end position="76"/>
    </location>
</feature>
<dbReference type="PANTHER" id="PTHR11706">
    <property type="entry name" value="SOLUTE CARRIER PROTEIN FAMILY 11 MEMBER"/>
    <property type="match status" value="1"/>
</dbReference>
<accession>A0A2P2MC57</accession>
<dbReference type="PANTHER" id="PTHR11706:SF75">
    <property type="entry name" value="ETHYLENE-INSENSITIVE PROTEIN 2"/>
    <property type="match status" value="1"/>
</dbReference>